<dbReference type="SUPFAM" id="SSF110296">
    <property type="entry name" value="Oligoxyloglucan reducing end-specific cellobiohydrolase"/>
    <property type="match status" value="1"/>
</dbReference>
<dbReference type="PANTHER" id="PTHR31683">
    <property type="entry name" value="PECTATE LYASE 18-RELATED"/>
    <property type="match status" value="1"/>
</dbReference>
<keyword evidence="2" id="KW-0624">Polysaccharide degradation</keyword>
<dbReference type="InterPro" id="IPR024361">
    <property type="entry name" value="BACON"/>
</dbReference>
<comment type="caution">
    <text evidence="5">The sequence shown here is derived from an EMBL/GenBank/DDBJ whole genome shotgun (WGS) entry which is preliminary data.</text>
</comment>
<protein>
    <submittedName>
        <fullName evidence="5">Pectate lyase</fullName>
    </submittedName>
</protein>
<proteinExistence type="inferred from homology"/>
<dbReference type="PANTHER" id="PTHR31683:SF18">
    <property type="entry name" value="PECTATE LYASE 21-RELATED"/>
    <property type="match status" value="1"/>
</dbReference>
<dbReference type="GO" id="GO:0030570">
    <property type="term" value="F:pectate lyase activity"/>
    <property type="evidence" value="ECO:0007669"/>
    <property type="project" value="InterPro"/>
</dbReference>
<dbReference type="InterPro" id="IPR045032">
    <property type="entry name" value="PEL"/>
</dbReference>
<feature type="region of interest" description="Disordered" evidence="3">
    <location>
        <begin position="759"/>
        <end position="784"/>
    </location>
</feature>
<dbReference type="EMBL" id="JACIER010000012">
    <property type="protein sequence ID" value="MBB4045153.1"/>
    <property type="molecule type" value="Genomic_DNA"/>
</dbReference>
<dbReference type="SUPFAM" id="SSF51126">
    <property type="entry name" value="Pectin lyase-like"/>
    <property type="match status" value="1"/>
</dbReference>
<dbReference type="Pfam" id="PF00544">
    <property type="entry name" value="Pectate_lyase_4"/>
    <property type="match status" value="1"/>
</dbReference>
<dbReference type="InterPro" id="IPR002022">
    <property type="entry name" value="Pec_lyase"/>
</dbReference>
<dbReference type="GO" id="GO:0000272">
    <property type="term" value="P:polysaccharide catabolic process"/>
    <property type="evidence" value="ECO:0007669"/>
    <property type="project" value="UniProtKB-KW"/>
</dbReference>
<dbReference type="Pfam" id="PF16378">
    <property type="entry name" value="DUF4988"/>
    <property type="match status" value="1"/>
</dbReference>
<evidence type="ECO:0000313" key="5">
    <source>
        <dbReference type="EMBL" id="MBB4045153.1"/>
    </source>
</evidence>
<dbReference type="CDD" id="cd14948">
    <property type="entry name" value="BACON"/>
    <property type="match status" value="1"/>
</dbReference>
<keyword evidence="1 2" id="KW-0456">Lyase</keyword>
<evidence type="ECO:0000256" key="2">
    <source>
        <dbReference type="RuleBase" id="RU361173"/>
    </source>
</evidence>
<accession>A0A840D9F0</accession>
<dbReference type="RefSeq" id="WP_052517152.1">
    <property type="nucleotide sequence ID" value="NZ_JACIER010000012.1"/>
</dbReference>
<keyword evidence="2" id="KW-0119">Carbohydrate metabolism</keyword>
<name>A0A840D9F0_9BACE</name>
<evidence type="ECO:0000256" key="1">
    <source>
        <dbReference type="ARBA" id="ARBA00023239"/>
    </source>
</evidence>
<keyword evidence="2" id="KW-0964">Secreted</keyword>
<evidence type="ECO:0000259" key="4">
    <source>
        <dbReference type="SMART" id="SM00656"/>
    </source>
</evidence>
<organism evidence="5 6">
    <name type="scientific">Bacteroides reticulotermitis</name>
    <dbReference type="NCBI Taxonomy" id="1133319"/>
    <lineage>
        <taxon>Bacteria</taxon>
        <taxon>Pseudomonadati</taxon>
        <taxon>Bacteroidota</taxon>
        <taxon>Bacteroidia</taxon>
        <taxon>Bacteroidales</taxon>
        <taxon>Bacteroidaceae</taxon>
        <taxon>Bacteroides</taxon>
    </lineage>
</organism>
<dbReference type="Gene3D" id="2.160.20.10">
    <property type="entry name" value="Single-stranded right-handed beta-helix, Pectin lyase-like"/>
    <property type="match status" value="1"/>
</dbReference>
<dbReference type="Gene3D" id="2.60.40.10">
    <property type="entry name" value="Immunoglobulins"/>
    <property type="match status" value="1"/>
</dbReference>
<dbReference type="InterPro" id="IPR012334">
    <property type="entry name" value="Pectin_lyas_fold"/>
</dbReference>
<gene>
    <name evidence="5" type="ORF">GGR06_002963</name>
</gene>
<dbReference type="AlphaFoldDB" id="A0A840D9F0"/>
<sequence>MKKGKSPARGSTFLSSKYLFSLLTAFVLFFSIWGCKYNDDELWDEIGGIKDELATIKSQINSLRALVDAANNGKSITEIKQTEIGYTITFSDGQTIEINHGQDGADAPEIGIALHEGVYYWTKGKGTNNWLTDTSGNKIAVAGTDGITPKMKIDEGYWYVSVDNGANWEKLGAATAEQAGSSFFTDVTHDDDYACFTLKDGTKLKIPMAIRLKIELAATSLSMESGKEVKVAYKLLNATGETQVEVISSEAVKARVIDPKASEGEISLYTNNFDAIDEYTKVIVLASDDVRVAISTITFNKEEGVLQITETHEVSADEQLLTISVETNLISYDIEIEEAAKTWLSKSLTQTRAIRTETEVFKVKANSSNEMRSAIVTFTGGDIVRKVVVFQLAGNDNPGPVDPPVGNVEIDKLYGYAIATTGGEGATLANTFHFDDGTCFRDYLKLREKNKDTTPAIIYLSGKFTKDQGRGSGSPWFDIKDTHNLSIYGVKGFVMQNVGFFLKRASNIMIRNIHIQQPKADNGADGISMQECNNIWVDHCTFESMNQIKDYEDGSCDITHATYNVTVSWCHFIKTQKTCLVGHSNSATADTQITATFHHNYFDLSNSRHPRVRFGNVHVYNNYFKEVSTYGVGSAYGAKVLVEDNFFEAVRLPIDICTYPAKPSGSSWVSNLTGSVAGYVYERGNTYANKPENAGDVYPFTNLEYKAYNGEKLATPYTHNDFKPTYEYVVDETEQLPAIVPSSAGAGKLAKYDTAPIDVNNAGLTPNPGEPEPGEPEPGGNDLSNGWKWISYGGSTVLPATSSGVLTLEANGKFEGSNQVFGFVYQEVTGDFVATVQVDSYETASTSNQSLAGLMITPDFAAAGADFLHCMAAQGHSTTFYRSTRMVSGSSNRGGLTAPDAINEGVKPILKVTRSGNECTLSYSRDGGVTFGKVNAATFTDLADTVYLGLALSSGNSKATAKGVFSNFVLNDEPMDF</sequence>
<dbReference type="Proteomes" id="UP000560658">
    <property type="component" value="Unassembled WGS sequence"/>
</dbReference>
<evidence type="ECO:0000256" key="3">
    <source>
        <dbReference type="SAM" id="MobiDB-lite"/>
    </source>
</evidence>
<keyword evidence="6" id="KW-1185">Reference proteome</keyword>
<dbReference type="InterPro" id="IPR032149">
    <property type="entry name" value="DUF4988"/>
</dbReference>
<comment type="subcellular location">
    <subcellularLocation>
        <location evidence="2">Secreted</location>
    </subcellularLocation>
</comment>
<reference evidence="5" key="1">
    <citation type="submission" date="2020-08" db="EMBL/GenBank/DDBJ databases">
        <title>Genomic Encyclopedia of Type Strains, Phase IV (KMG-IV): sequencing the most valuable type-strain genomes for metagenomic binning, comparative biology and taxonomic classification.</title>
        <authorList>
            <person name="Goeker M."/>
        </authorList>
    </citation>
    <scope>NUCLEOTIDE SEQUENCE [LARGE SCALE GENOMIC DNA]</scope>
    <source>
        <strain evidence="5">DSM 105720</strain>
    </source>
</reference>
<dbReference type="InterPro" id="IPR013783">
    <property type="entry name" value="Ig-like_fold"/>
</dbReference>
<feature type="domain" description="Pectate lyase" evidence="4">
    <location>
        <begin position="448"/>
        <end position="653"/>
    </location>
</feature>
<dbReference type="GO" id="GO:0005576">
    <property type="term" value="C:extracellular region"/>
    <property type="evidence" value="ECO:0007669"/>
    <property type="project" value="UniProtKB-SubCell"/>
</dbReference>
<evidence type="ECO:0000313" key="6">
    <source>
        <dbReference type="Proteomes" id="UP000560658"/>
    </source>
</evidence>
<dbReference type="Gene3D" id="2.60.120.200">
    <property type="match status" value="1"/>
</dbReference>
<dbReference type="InterPro" id="IPR011050">
    <property type="entry name" value="Pectin_lyase_fold/virulence"/>
</dbReference>
<dbReference type="SMART" id="SM00656">
    <property type="entry name" value="Amb_all"/>
    <property type="match status" value="1"/>
</dbReference>
<comment type="similarity">
    <text evidence="2">Belongs to the polysaccharide lyase 1 family.</text>
</comment>